<dbReference type="EMBL" id="AP018150">
    <property type="protein sequence ID" value="BBE09545.1"/>
    <property type="molecule type" value="Genomic_DNA"/>
</dbReference>
<organism evidence="1 2">
    <name type="scientific">Mycoavidus cysteinexigens</name>
    <dbReference type="NCBI Taxonomy" id="1553431"/>
    <lineage>
        <taxon>Bacteria</taxon>
        <taxon>Pseudomonadati</taxon>
        <taxon>Pseudomonadota</taxon>
        <taxon>Betaproteobacteria</taxon>
        <taxon>Burkholderiales</taxon>
        <taxon>Burkholderiaceae</taxon>
        <taxon>Mycoavidus</taxon>
    </lineage>
</organism>
<accession>A0A2Z6EWS2</accession>
<sequence>MGFLRVSTNKNVKVLLEEGITPTPGQIMGGTAQRIEDKLTSVLIVGDAITSARRRAVEDLNRAAYHQALDPIEKNIPNEVGREGVDTVSRQLSDACNKLLPNLKFRADS</sequence>
<reference evidence="1 2" key="1">
    <citation type="journal article" date="2018" name="Microbes Environ.">
        <title>Comparative Genomic Insights into Endofungal Lifestyles of Two Bacterial Endosymbionts, Mycoavidus cysteinexigens and Burkholderia rhizoxinica.</title>
        <authorList>
            <person name="Sharmin D."/>
            <person name="Guo Y."/>
            <person name="Nishizawa T."/>
            <person name="Ohshima S."/>
            <person name="Sato Y."/>
            <person name="Takashima Y."/>
            <person name="Narisawa K."/>
            <person name="Ohta H."/>
        </authorList>
    </citation>
    <scope>NUCLEOTIDE SEQUENCE [LARGE SCALE GENOMIC DNA]</scope>
    <source>
        <strain evidence="1 2">B1-EB</strain>
    </source>
</reference>
<proteinExistence type="predicted"/>
<keyword evidence="2" id="KW-1185">Reference proteome</keyword>
<gene>
    <name evidence="1" type="ORF">MCB1EB_1384</name>
</gene>
<dbReference type="Proteomes" id="UP000282597">
    <property type="component" value="Chromosome"/>
</dbReference>
<evidence type="ECO:0000313" key="2">
    <source>
        <dbReference type="Proteomes" id="UP000282597"/>
    </source>
</evidence>
<evidence type="ECO:0000313" key="1">
    <source>
        <dbReference type="EMBL" id="BBE09545.1"/>
    </source>
</evidence>
<name>A0A2Z6EWS2_9BURK</name>
<dbReference type="AlphaFoldDB" id="A0A2Z6EWS2"/>
<protein>
    <submittedName>
        <fullName evidence="1">Lytic transglycosylase, catalytic</fullName>
    </submittedName>
</protein>
<dbReference type="RefSeq" id="WP_045361778.1">
    <property type="nucleotide sequence ID" value="NZ_AP018150.1"/>
</dbReference>
<dbReference type="KEGG" id="mcys:MCB1EB_1384"/>